<dbReference type="GO" id="GO:0009062">
    <property type="term" value="P:fatty acid catabolic process"/>
    <property type="evidence" value="ECO:0007669"/>
    <property type="project" value="TreeGrafter"/>
</dbReference>
<sequence>MATIKDLLALKSTGQDTFESLSFPDRMGNAALIAYGGCTLGVAAHAAYLTVPSTHHAYSLQGAFLGPALIDRVYTIHVTRQRDTRTFATRLVDVRQTLDDGSTRSCLTLLADFMTAEPKDLMTFSAPPTRDWGTPEDGLEYHAARKKLLDEGKIDERTYRRARTMIALALRTFDISHCHGSIMTEVLYGVAKMAPSSQDGMELTDKVSADWNKSSTKLSTEGEHVGALAFLMDMATSFIHLSHDHKFLDDAGACSSLDFSLRLFSNNININEWHLREMKAVVARQGRAYNEIRLWDSEKRLTAIMTQQGIMRPPPEKTKSNI</sequence>
<feature type="domain" description="Acyl-CoA thioesterase-like C-terminal" evidence="4">
    <location>
        <begin position="199"/>
        <end position="311"/>
    </location>
</feature>
<gene>
    <name evidence="5" type="ORF">BT63DRAFT_12538</name>
</gene>
<dbReference type="GO" id="GO:0047617">
    <property type="term" value="F:fatty acyl-CoA hydrolase activity"/>
    <property type="evidence" value="ECO:0007669"/>
    <property type="project" value="InterPro"/>
</dbReference>
<dbReference type="Gene3D" id="2.40.160.210">
    <property type="entry name" value="Acyl-CoA thioesterase, double hotdog domain"/>
    <property type="match status" value="1"/>
</dbReference>
<dbReference type="Pfam" id="PF13622">
    <property type="entry name" value="4HBT_3"/>
    <property type="match status" value="1"/>
</dbReference>
<evidence type="ECO:0000259" key="3">
    <source>
        <dbReference type="Pfam" id="PF13622"/>
    </source>
</evidence>
<evidence type="ECO:0000256" key="2">
    <source>
        <dbReference type="ARBA" id="ARBA00022801"/>
    </source>
</evidence>
<dbReference type="CDD" id="cd03445">
    <property type="entry name" value="Thioesterase_II_repeat2"/>
    <property type="match status" value="1"/>
</dbReference>
<organism evidence="5 6">
    <name type="scientific">Microthyrium microscopicum</name>
    <dbReference type="NCBI Taxonomy" id="703497"/>
    <lineage>
        <taxon>Eukaryota</taxon>
        <taxon>Fungi</taxon>
        <taxon>Dikarya</taxon>
        <taxon>Ascomycota</taxon>
        <taxon>Pezizomycotina</taxon>
        <taxon>Dothideomycetes</taxon>
        <taxon>Dothideomycetes incertae sedis</taxon>
        <taxon>Microthyriales</taxon>
        <taxon>Microthyriaceae</taxon>
        <taxon>Microthyrium</taxon>
    </lineage>
</organism>
<evidence type="ECO:0000313" key="5">
    <source>
        <dbReference type="EMBL" id="KAF2674519.1"/>
    </source>
</evidence>
<evidence type="ECO:0000259" key="4">
    <source>
        <dbReference type="Pfam" id="PF20789"/>
    </source>
</evidence>
<dbReference type="InterPro" id="IPR029069">
    <property type="entry name" value="HotDog_dom_sf"/>
</dbReference>
<accession>A0A6A6UQE9</accession>
<dbReference type="InterPro" id="IPR042171">
    <property type="entry name" value="Acyl-CoA_hotdog"/>
</dbReference>
<dbReference type="CDD" id="cd03444">
    <property type="entry name" value="Thioesterase_II_repeat1"/>
    <property type="match status" value="1"/>
</dbReference>
<dbReference type="GO" id="GO:0006637">
    <property type="term" value="P:acyl-CoA metabolic process"/>
    <property type="evidence" value="ECO:0007669"/>
    <property type="project" value="InterPro"/>
</dbReference>
<proteinExistence type="inferred from homology"/>
<name>A0A6A6UQE9_9PEZI</name>
<dbReference type="PANTHER" id="PTHR11066:SF35">
    <property type="entry name" value="ACYL-COA THIOESTERASE II"/>
    <property type="match status" value="1"/>
</dbReference>
<evidence type="ECO:0000313" key="6">
    <source>
        <dbReference type="Proteomes" id="UP000799302"/>
    </source>
</evidence>
<dbReference type="OrthoDB" id="68328at2759"/>
<evidence type="ECO:0000256" key="1">
    <source>
        <dbReference type="ARBA" id="ARBA00006538"/>
    </source>
</evidence>
<keyword evidence="6" id="KW-1185">Reference proteome</keyword>
<dbReference type="AlphaFoldDB" id="A0A6A6UQE9"/>
<keyword evidence="2" id="KW-0378">Hydrolase</keyword>
<dbReference type="EMBL" id="MU004230">
    <property type="protein sequence ID" value="KAF2674519.1"/>
    <property type="molecule type" value="Genomic_DNA"/>
</dbReference>
<dbReference type="Pfam" id="PF20789">
    <property type="entry name" value="4HBT_3C"/>
    <property type="match status" value="1"/>
</dbReference>
<reference evidence="5" key="1">
    <citation type="journal article" date="2020" name="Stud. Mycol.">
        <title>101 Dothideomycetes genomes: a test case for predicting lifestyles and emergence of pathogens.</title>
        <authorList>
            <person name="Haridas S."/>
            <person name="Albert R."/>
            <person name="Binder M."/>
            <person name="Bloem J."/>
            <person name="Labutti K."/>
            <person name="Salamov A."/>
            <person name="Andreopoulos B."/>
            <person name="Baker S."/>
            <person name="Barry K."/>
            <person name="Bills G."/>
            <person name="Bluhm B."/>
            <person name="Cannon C."/>
            <person name="Castanera R."/>
            <person name="Culley D."/>
            <person name="Daum C."/>
            <person name="Ezra D."/>
            <person name="Gonzalez J."/>
            <person name="Henrissat B."/>
            <person name="Kuo A."/>
            <person name="Liang C."/>
            <person name="Lipzen A."/>
            <person name="Lutzoni F."/>
            <person name="Magnuson J."/>
            <person name="Mondo S."/>
            <person name="Nolan M."/>
            <person name="Ohm R."/>
            <person name="Pangilinan J."/>
            <person name="Park H.-J."/>
            <person name="Ramirez L."/>
            <person name="Alfaro M."/>
            <person name="Sun H."/>
            <person name="Tritt A."/>
            <person name="Yoshinaga Y."/>
            <person name="Zwiers L.-H."/>
            <person name="Turgeon B."/>
            <person name="Goodwin S."/>
            <person name="Spatafora J."/>
            <person name="Crous P."/>
            <person name="Grigoriev I."/>
        </authorList>
    </citation>
    <scope>NUCLEOTIDE SEQUENCE</scope>
    <source>
        <strain evidence="5">CBS 115976</strain>
    </source>
</reference>
<dbReference type="GO" id="GO:0005782">
    <property type="term" value="C:peroxisomal matrix"/>
    <property type="evidence" value="ECO:0007669"/>
    <property type="project" value="UniProtKB-SubCell"/>
</dbReference>
<dbReference type="PANTHER" id="PTHR11066">
    <property type="entry name" value="ACYL-COA THIOESTERASE"/>
    <property type="match status" value="1"/>
</dbReference>
<dbReference type="InterPro" id="IPR049449">
    <property type="entry name" value="TesB_ACOT8-like_N"/>
</dbReference>
<protein>
    <submittedName>
        <fullName evidence="5">Acyl-CoA thioesterase II</fullName>
    </submittedName>
</protein>
<dbReference type="InterPro" id="IPR049450">
    <property type="entry name" value="ACOT8-like_C"/>
</dbReference>
<comment type="similarity">
    <text evidence="1">Belongs to the C/M/P thioester hydrolase family.</text>
</comment>
<dbReference type="Proteomes" id="UP000799302">
    <property type="component" value="Unassembled WGS sequence"/>
</dbReference>
<dbReference type="SUPFAM" id="SSF54637">
    <property type="entry name" value="Thioesterase/thiol ester dehydrase-isomerase"/>
    <property type="match status" value="2"/>
</dbReference>
<dbReference type="InterPro" id="IPR003703">
    <property type="entry name" value="Acyl_CoA_thio"/>
</dbReference>
<feature type="domain" description="Acyl-CoA thioesterase-like N-terminal HotDog" evidence="3">
    <location>
        <begin position="24"/>
        <end position="114"/>
    </location>
</feature>